<dbReference type="RefSeq" id="WP_100389307.1">
    <property type="nucleotide sequence ID" value="NZ_BMZU01000001.1"/>
</dbReference>
<sequence length="237" mass="25814">MFATLEHAVMRIFMFTWVRISPNSWRGYPHPKDNPTVLADGPNPHKVILAGSGIVIGYGVASHELALGGSFARALTAQTQRGAEVTTITAPGFSVPRARKQLTSRLLGDADMVVLSFGTFEILTLMSPRRWGAQLETLVASVLQRSAPHTQVFLVDCNTPKMSSFAAAYQRRIGQTAAGFNEQLAATAHAHDRVHRVEFRPVAEDAENIEGRSRYQEWAASLIPDVVAHLPLDSTGG</sequence>
<dbReference type="OrthoDB" id="5116564at2"/>
<dbReference type="Gene3D" id="3.40.50.1110">
    <property type="entry name" value="SGNH hydrolase"/>
    <property type="match status" value="1"/>
</dbReference>
<proteinExistence type="predicted"/>
<dbReference type="InterPro" id="IPR013830">
    <property type="entry name" value="SGNH_hydro"/>
</dbReference>
<dbReference type="AlphaFoldDB" id="A0A2M9D9J5"/>
<organism evidence="2 3">
    <name type="scientific">Salinibacterium amurskyense</name>
    <dbReference type="NCBI Taxonomy" id="205941"/>
    <lineage>
        <taxon>Bacteria</taxon>
        <taxon>Bacillati</taxon>
        <taxon>Actinomycetota</taxon>
        <taxon>Actinomycetes</taxon>
        <taxon>Micrococcales</taxon>
        <taxon>Microbacteriaceae</taxon>
        <taxon>Salinibacterium</taxon>
    </lineage>
</organism>
<dbReference type="EMBL" id="PGFH01000001">
    <property type="protein sequence ID" value="PJJ82416.1"/>
    <property type="molecule type" value="Genomic_DNA"/>
</dbReference>
<dbReference type="Pfam" id="PF13472">
    <property type="entry name" value="Lipase_GDSL_2"/>
    <property type="match status" value="1"/>
</dbReference>
<evidence type="ECO:0000259" key="1">
    <source>
        <dbReference type="Pfam" id="PF13472"/>
    </source>
</evidence>
<evidence type="ECO:0000313" key="3">
    <source>
        <dbReference type="Proteomes" id="UP000231742"/>
    </source>
</evidence>
<keyword evidence="3" id="KW-1185">Reference proteome</keyword>
<accession>A0A2M9D9J5</accession>
<gene>
    <name evidence="2" type="ORF">CLV85_1616</name>
</gene>
<comment type="caution">
    <text evidence="2">The sequence shown here is derived from an EMBL/GenBank/DDBJ whole genome shotgun (WGS) entry which is preliminary data.</text>
</comment>
<name>A0A2M9D9J5_9MICO</name>
<dbReference type="SUPFAM" id="SSF52266">
    <property type="entry name" value="SGNH hydrolase"/>
    <property type="match status" value="1"/>
</dbReference>
<protein>
    <submittedName>
        <fullName evidence="2">GDSL-like lipase/acylhydrolase family protein</fullName>
    </submittedName>
</protein>
<dbReference type="InterPro" id="IPR036514">
    <property type="entry name" value="SGNH_hydro_sf"/>
</dbReference>
<dbReference type="GO" id="GO:0016787">
    <property type="term" value="F:hydrolase activity"/>
    <property type="evidence" value="ECO:0007669"/>
    <property type="project" value="UniProtKB-KW"/>
</dbReference>
<feature type="domain" description="SGNH hydrolase-type esterase" evidence="1">
    <location>
        <begin position="52"/>
        <end position="207"/>
    </location>
</feature>
<evidence type="ECO:0000313" key="2">
    <source>
        <dbReference type="EMBL" id="PJJ82416.1"/>
    </source>
</evidence>
<reference evidence="2 3" key="1">
    <citation type="submission" date="2017-11" db="EMBL/GenBank/DDBJ databases">
        <title>Genomic Encyclopedia of Archaeal and Bacterial Type Strains, Phase II (KMG-II): From Individual Species to Whole Genera.</title>
        <authorList>
            <person name="Goeker M."/>
        </authorList>
    </citation>
    <scope>NUCLEOTIDE SEQUENCE [LARGE SCALE GENOMIC DNA]</scope>
    <source>
        <strain evidence="2 3">DSM 16400</strain>
    </source>
</reference>
<keyword evidence="2" id="KW-0378">Hydrolase</keyword>
<dbReference type="Proteomes" id="UP000231742">
    <property type="component" value="Unassembled WGS sequence"/>
</dbReference>